<evidence type="ECO:0000256" key="6">
    <source>
        <dbReference type="ARBA" id="ARBA00015655"/>
    </source>
</evidence>
<evidence type="ECO:0000256" key="12">
    <source>
        <dbReference type="ARBA" id="ARBA00022984"/>
    </source>
</evidence>
<keyword evidence="10 17" id="KW-0067">ATP-binding</keyword>
<keyword evidence="22" id="KW-1185">Reference proteome</keyword>
<evidence type="ECO:0000256" key="9">
    <source>
        <dbReference type="ARBA" id="ARBA00022741"/>
    </source>
</evidence>
<evidence type="ECO:0000256" key="5">
    <source>
        <dbReference type="ARBA" id="ARBA00012212"/>
    </source>
</evidence>
<comment type="similarity">
    <text evidence="4 17">Belongs to the MurCDEF family.</text>
</comment>
<dbReference type="Proteomes" id="UP000448943">
    <property type="component" value="Unassembled WGS sequence"/>
</dbReference>
<dbReference type="SUPFAM" id="SSF53244">
    <property type="entry name" value="MurD-like peptide ligases, peptide-binding domain"/>
    <property type="match status" value="1"/>
</dbReference>
<comment type="caution">
    <text evidence="21">The sequence shown here is derived from an EMBL/GenBank/DDBJ whole genome shotgun (WGS) entry which is preliminary data.</text>
</comment>
<comment type="pathway">
    <text evidence="3 17 18">Cell wall biogenesis; peptidoglycan biosynthesis.</text>
</comment>
<dbReference type="GO" id="GO:0008764">
    <property type="term" value="F:UDP-N-acetylmuramoylalanine-D-glutamate ligase activity"/>
    <property type="evidence" value="ECO:0007669"/>
    <property type="project" value="UniProtKB-UniRule"/>
</dbReference>
<keyword evidence="8 17" id="KW-0436">Ligase</keyword>
<protein>
    <recommendedName>
        <fullName evidence="6 17">UDP-N-acetylmuramoylalanine--D-glutamate ligase</fullName>
        <ecNumber evidence="5 17">6.3.2.9</ecNumber>
    </recommendedName>
    <alternativeName>
        <fullName evidence="15 17">D-glutamic acid-adding enzyme</fullName>
    </alternativeName>
    <alternativeName>
        <fullName evidence="14 17">UDP-N-acetylmuramoyl-L-alanyl-D-glutamate synthetase</fullName>
    </alternativeName>
</protein>
<dbReference type="InterPro" id="IPR004101">
    <property type="entry name" value="Mur_ligase_C"/>
</dbReference>
<evidence type="ECO:0000256" key="8">
    <source>
        <dbReference type="ARBA" id="ARBA00022598"/>
    </source>
</evidence>
<reference evidence="21 22" key="1">
    <citation type="submission" date="2019-01" db="EMBL/GenBank/DDBJ databases">
        <title>Chengkuizengella sp. nov., isolated from deep-sea sediment of East Pacific Ocean.</title>
        <authorList>
            <person name="Yang J."/>
            <person name="Lai Q."/>
            <person name="Shao Z."/>
        </authorList>
    </citation>
    <scope>NUCLEOTIDE SEQUENCE [LARGE SCALE GENOMIC DNA]</scope>
    <source>
        <strain evidence="21 22">YPA3-1-1</strain>
    </source>
</reference>
<dbReference type="Gene3D" id="3.40.1190.10">
    <property type="entry name" value="Mur-like, catalytic domain"/>
    <property type="match status" value="1"/>
</dbReference>
<evidence type="ECO:0000256" key="13">
    <source>
        <dbReference type="ARBA" id="ARBA00023316"/>
    </source>
</evidence>
<feature type="domain" description="Mur ligase C-terminal" evidence="19">
    <location>
        <begin position="318"/>
        <end position="439"/>
    </location>
</feature>
<evidence type="ECO:0000256" key="15">
    <source>
        <dbReference type="ARBA" id="ARBA00032324"/>
    </source>
</evidence>
<keyword evidence="17 18" id="KW-0131">Cell cycle</keyword>
<dbReference type="UniPathway" id="UPA00219"/>
<evidence type="ECO:0000256" key="1">
    <source>
        <dbReference type="ARBA" id="ARBA00002734"/>
    </source>
</evidence>
<keyword evidence="12 17" id="KW-0573">Peptidoglycan synthesis</keyword>
<evidence type="ECO:0000256" key="14">
    <source>
        <dbReference type="ARBA" id="ARBA00030398"/>
    </source>
</evidence>
<dbReference type="NCBIfam" id="TIGR01087">
    <property type="entry name" value="murD"/>
    <property type="match status" value="1"/>
</dbReference>
<keyword evidence="9 17" id="KW-0547">Nucleotide-binding</keyword>
<dbReference type="GO" id="GO:0009252">
    <property type="term" value="P:peptidoglycan biosynthetic process"/>
    <property type="evidence" value="ECO:0007669"/>
    <property type="project" value="UniProtKB-UniRule"/>
</dbReference>
<evidence type="ECO:0000256" key="7">
    <source>
        <dbReference type="ARBA" id="ARBA00022490"/>
    </source>
</evidence>
<evidence type="ECO:0000313" key="21">
    <source>
        <dbReference type="EMBL" id="NBI29421.1"/>
    </source>
</evidence>
<comment type="subcellular location">
    <subcellularLocation>
        <location evidence="2 17 18">Cytoplasm</location>
    </subcellularLocation>
</comment>
<dbReference type="SUPFAM" id="SSF53623">
    <property type="entry name" value="MurD-like peptide ligases, catalytic domain"/>
    <property type="match status" value="1"/>
</dbReference>
<keyword evidence="11 17" id="KW-0133">Cell shape</keyword>
<name>A0A6N9Q3S5_9BACL</name>
<keyword evidence="13 17" id="KW-0961">Cell wall biogenesis/degradation</keyword>
<dbReference type="Pfam" id="PF21799">
    <property type="entry name" value="MurD-like_N"/>
    <property type="match status" value="1"/>
</dbReference>
<organism evidence="21 22">
    <name type="scientific">Chengkuizengella marina</name>
    <dbReference type="NCBI Taxonomy" id="2507566"/>
    <lineage>
        <taxon>Bacteria</taxon>
        <taxon>Bacillati</taxon>
        <taxon>Bacillota</taxon>
        <taxon>Bacilli</taxon>
        <taxon>Bacillales</taxon>
        <taxon>Paenibacillaceae</taxon>
        <taxon>Chengkuizengella</taxon>
    </lineage>
</organism>
<evidence type="ECO:0000256" key="4">
    <source>
        <dbReference type="ARBA" id="ARBA00010416"/>
    </source>
</evidence>
<dbReference type="PANTHER" id="PTHR43692:SF1">
    <property type="entry name" value="UDP-N-ACETYLMURAMOYLALANINE--D-GLUTAMATE LIGASE"/>
    <property type="match status" value="1"/>
</dbReference>
<dbReference type="GO" id="GO:0051301">
    <property type="term" value="P:cell division"/>
    <property type="evidence" value="ECO:0007669"/>
    <property type="project" value="UniProtKB-KW"/>
</dbReference>
<evidence type="ECO:0000256" key="10">
    <source>
        <dbReference type="ARBA" id="ARBA00022840"/>
    </source>
</evidence>
<evidence type="ECO:0000256" key="11">
    <source>
        <dbReference type="ARBA" id="ARBA00022960"/>
    </source>
</evidence>
<dbReference type="GO" id="GO:0008360">
    <property type="term" value="P:regulation of cell shape"/>
    <property type="evidence" value="ECO:0007669"/>
    <property type="project" value="UniProtKB-KW"/>
</dbReference>
<dbReference type="OrthoDB" id="9809796at2"/>
<dbReference type="PANTHER" id="PTHR43692">
    <property type="entry name" value="UDP-N-ACETYLMURAMOYLALANINE--D-GLUTAMATE LIGASE"/>
    <property type="match status" value="1"/>
</dbReference>
<dbReference type="Gene3D" id="3.40.50.720">
    <property type="entry name" value="NAD(P)-binding Rossmann-like Domain"/>
    <property type="match status" value="1"/>
</dbReference>
<dbReference type="Pfam" id="PF08245">
    <property type="entry name" value="Mur_ligase_M"/>
    <property type="match status" value="1"/>
</dbReference>
<dbReference type="SUPFAM" id="SSF51984">
    <property type="entry name" value="MurCD N-terminal domain"/>
    <property type="match status" value="1"/>
</dbReference>
<dbReference type="EMBL" id="SIJB01000024">
    <property type="protein sequence ID" value="NBI29421.1"/>
    <property type="molecule type" value="Genomic_DNA"/>
</dbReference>
<comment type="function">
    <text evidence="1 17 18">Cell wall formation. Catalyzes the addition of glutamate to the nucleotide precursor UDP-N-acetylmuramoyl-L-alanine (UMA).</text>
</comment>
<evidence type="ECO:0000259" key="19">
    <source>
        <dbReference type="Pfam" id="PF02875"/>
    </source>
</evidence>
<dbReference type="HAMAP" id="MF_00639">
    <property type="entry name" value="MurD"/>
    <property type="match status" value="1"/>
</dbReference>
<dbReference type="GO" id="GO:0071555">
    <property type="term" value="P:cell wall organization"/>
    <property type="evidence" value="ECO:0007669"/>
    <property type="project" value="UniProtKB-KW"/>
</dbReference>
<gene>
    <name evidence="17" type="primary">murD</name>
    <name evidence="21" type="ORF">ERL59_10655</name>
</gene>
<dbReference type="RefSeq" id="WP_160646225.1">
    <property type="nucleotide sequence ID" value="NZ_SIJB01000024.1"/>
</dbReference>
<keyword evidence="7 17" id="KW-0963">Cytoplasm</keyword>
<dbReference type="GO" id="GO:0005737">
    <property type="term" value="C:cytoplasm"/>
    <property type="evidence" value="ECO:0007669"/>
    <property type="project" value="UniProtKB-SubCell"/>
</dbReference>
<sequence>MKHPSFYKDKTVLVLGLAKSGQAAAQLFREYGANVIINDKKEKKFCPEAEALEALGIPVICGGHPPDLIHSNIALIVKNPGIPYHVPLIQKAIQKEIEIVTEIEVAYHISAAPMIGITGSNGKTTTTSIVGDILSAANQMPIVAGNIGTPLCEVAKDAESNQWIVAELSSFQLKGIGQFKPKISCLLNIYETHLDYHLNLEDYIKSKKNLFKNQTAEDIAVVNWDDEICRNIAKSIEATILPISSKKRLEYGVYISKGNIVYKDTNGVEHSIMETQSLGVGVKHNQENALSAAAIAIAVNIDMEVIRSVLEHFNGIEHRLEFVANKGGIEFYNDSKATNPTATNKALEAFKKNVILIAGGLDRGSDYMELLPLFKNKIKGLVTLGETREKLNKIAELAEIKYLHSVEAYENEKDAMNQAVSLSEKIAREGDVILLSPACASWDMFKTFEERGRMFKEAVHNL</sequence>
<dbReference type="AlphaFoldDB" id="A0A6N9Q3S5"/>
<dbReference type="EC" id="6.3.2.9" evidence="5 17"/>
<keyword evidence="17 18" id="KW-0132">Cell division</keyword>
<evidence type="ECO:0000256" key="16">
    <source>
        <dbReference type="ARBA" id="ARBA00047632"/>
    </source>
</evidence>
<dbReference type="InterPro" id="IPR013221">
    <property type="entry name" value="Mur_ligase_cen"/>
</dbReference>
<evidence type="ECO:0000313" key="22">
    <source>
        <dbReference type="Proteomes" id="UP000448943"/>
    </source>
</evidence>
<dbReference type="InterPro" id="IPR005762">
    <property type="entry name" value="MurD"/>
</dbReference>
<evidence type="ECO:0000256" key="18">
    <source>
        <dbReference type="RuleBase" id="RU003664"/>
    </source>
</evidence>
<dbReference type="Gene3D" id="3.90.190.20">
    <property type="entry name" value="Mur ligase, C-terminal domain"/>
    <property type="match status" value="1"/>
</dbReference>
<evidence type="ECO:0000256" key="17">
    <source>
        <dbReference type="HAMAP-Rule" id="MF_00639"/>
    </source>
</evidence>
<evidence type="ECO:0000259" key="20">
    <source>
        <dbReference type="Pfam" id="PF08245"/>
    </source>
</evidence>
<comment type="catalytic activity">
    <reaction evidence="16 17 18">
        <text>UDP-N-acetyl-alpha-D-muramoyl-L-alanine + D-glutamate + ATP = UDP-N-acetyl-alpha-D-muramoyl-L-alanyl-D-glutamate + ADP + phosphate + H(+)</text>
        <dbReference type="Rhea" id="RHEA:16429"/>
        <dbReference type="ChEBI" id="CHEBI:15378"/>
        <dbReference type="ChEBI" id="CHEBI:29986"/>
        <dbReference type="ChEBI" id="CHEBI:30616"/>
        <dbReference type="ChEBI" id="CHEBI:43474"/>
        <dbReference type="ChEBI" id="CHEBI:83898"/>
        <dbReference type="ChEBI" id="CHEBI:83900"/>
        <dbReference type="ChEBI" id="CHEBI:456216"/>
        <dbReference type="EC" id="6.3.2.9"/>
    </reaction>
</comment>
<accession>A0A6N9Q3S5</accession>
<dbReference type="Pfam" id="PF02875">
    <property type="entry name" value="Mur_ligase_C"/>
    <property type="match status" value="1"/>
</dbReference>
<proteinExistence type="inferred from homology"/>
<feature type="binding site" evidence="17">
    <location>
        <begin position="119"/>
        <end position="125"/>
    </location>
    <ligand>
        <name>ATP</name>
        <dbReference type="ChEBI" id="CHEBI:30616"/>
    </ligand>
</feature>
<dbReference type="InterPro" id="IPR036565">
    <property type="entry name" value="Mur-like_cat_sf"/>
</dbReference>
<dbReference type="GO" id="GO:0005524">
    <property type="term" value="F:ATP binding"/>
    <property type="evidence" value="ECO:0007669"/>
    <property type="project" value="UniProtKB-UniRule"/>
</dbReference>
<evidence type="ECO:0000256" key="3">
    <source>
        <dbReference type="ARBA" id="ARBA00004752"/>
    </source>
</evidence>
<evidence type="ECO:0000256" key="2">
    <source>
        <dbReference type="ARBA" id="ARBA00004496"/>
    </source>
</evidence>
<feature type="domain" description="Mur ligase central" evidence="20">
    <location>
        <begin position="117"/>
        <end position="296"/>
    </location>
</feature>
<dbReference type="InterPro" id="IPR036615">
    <property type="entry name" value="Mur_ligase_C_dom_sf"/>
</dbReference>